<reference evidence="1 2" key="1">
    <citation type="submission" date="2014-02" db="EMBL/GenBank/DDBJ databases">
        <title>The small core and large imbalanced accessory genome model reveals a collaborative survival strategy of Sorangium cellulosum strains in nature.</title>
        <authorList>
            <person name="Han K."/>
            <person name="Peng R."/>
            <person name="Blom J."/>
            <person name="Li Y.-Z."/>
        </authorList>
    </citation>
    <scope>NUCLEOTIDE SEQUENCE [LARGE SCALE GENOMIC DNA]</scope>
    <source>
        <strain evidence="1 2">So0157-25</strain>
    </source>
</reference>
<dbReference type="Proteomes" id="UP000075420">
    <property type="component" value="Unassembled WGS sequence"/>
</dbReference>
<protein>
    <submittedName>
        <fullName evidence="1">Uncharacterized protein</fullName>
    </submittedName>
</protein>
<dbReference type="AlphaFoldDB" id="A0A150P5R0"/>
<gene>
    <name evidence="1" type="ORF">BE08_04185</name>
</gene>
<name>A0A150P5R0_SORCE</name>
<sequence>MRLRLLSLELCSHLEPEGVRVIFRDGRRKREHDGSVLGPCWVTRIEVDAGALRPQHAATELTDEDLRPRPLPRVSHEPCSHRISQRIGNLLRDSCSCYKPYHAGRFMAPYRALPGPDRFGPQRHEAVKELQKARKHASYVRDDDVQMRGHCA</sequence>
<comment type="caution">
    <text evidence="1">The sequence shown here is derived from an EMBL/GenBank/DDBJ whole genome shotgun (WGS) entry which is preliminary data.</text>
</comment>
<evidence type="ECO:0000313" key="2">
    <source>
        <dbReference type="Proteomes" id="UP000075420"/>
    </source>
</evidence>
<proteinExistence type="predicted"/>
<accession>A0A150P5R0</accession>
<dbReference type="EMBL" id="JELY01003011">
    <property type="protein sequence ID" value="KYF51013.1"/>
    <property type="molecule type" value="Genomic_DNA"/>
</dbReference>
<evidence type="ECO:0000313" key="1">
    <source>
        <dbReference type="EMBL" id="KYF51013.1"/>
    </source>
</evidence>
<organism evidence="1 2">
    <name type="scientific">Sorangium cellulosum</name>
    <name type="common">Polyangium cellulosum</name>
    <dbReference type="NCBI Taxonomy" id="56"/>
    <lineage>
        <taxon>Bacteria</taxon>
        <taxon>Pseudomonadati</taxon>
        <taxon>Myxococcota</taxon>
        <taxon>Polyangia</taxon>
        <taxon>Polyangiales</taxon>
        <taxon>Polyangiaceae</taxon>
        <taxon>Sorangium</taxon>
    </lineage>
</organism>